<reference evidence="1 2" key="1">
    <citation type="submission" date="2021-06" db="EMBL/GenBank/DDBJ databases">
        <authorList>
            <person name="Kallberg Y."/>
            <person name="Tangrot J."/>
            <person name="Rosling A."/>
        </authorList>
    </citation>
    <scope>NUCLEOTIDE SEQUENCE [LARGE SCALE GENOMIC DNA]</scope>
    <source>
        <strain evidence="1 2">120-4 pot B 10/14</strain>
    </source>
</reference>
<evidence type="ECO:0000313" key="1">
    <source>
        <dbReference type="EMBL" id="CAG8813976.1"/>
    </source>
</evidence>
<comment type="caution">
    <text evidence="1">The sequence shown here is derived from an EMBL/GenBank/DDBJ whole genome shotgun (WGS) entry which is preliminary data.</text>
</comment>
<sequence>KLNYQEVLLIKSENVIVTESNGLAFGKKVLANALCKDSVLMSFDLDELDWKNKKIENNAIKELVKKHEPNYVENNENKASVDKR</sequence>
<feature type="non-terminal residue" evidence="1">
    <location>
        <position position="1"/>
    </location>
</feature>
<keyword evidence="2" id="KW-1185">Reference proteome</keyword>
<organism evidence="1 2">
    <name type="scientific">Gigaspora margarita</name>
    <dbReference type="NCBI Taxonomy" id="4874"/>
    <lineage>
        <taxon>Eukaryota</taxon>
        <taxon>Fungi</taxon>
        <taxon>Fungi incertae sedis</taxon>
        <taxon>Mucoromycota</taxon>
        <taxon>Glomeromycotina</taxon>
        <taxon>Glomeromycetes</taxon>
        <taxon>Diversisporales</taxon>
        <taxon>Gigasporaceae</taxon>
        <taxon>Gigaspora</taxon>
    </lineage>
</organism>
<name>A0ABN7W3G7_GIGMA</name>
<gene>
    <name evidence="1" type="ORF">GMARGA_LOCUS25926</name>
</gene>
<evidence type="ECO:0000313" key="2">
    <source>
        <dbReference type="Proteomes" id="UP000789901"/>
    </source>
</evidence>
<accession>A0ABN7W3G7</accession>
<protein>
    <submittedName>
        <fullName evidence="1">26072_t:CDS:1</fullName>
    </submittedName>
</protein>
<dbReference type="Proteomes" id="UP000789901">
    <property type="component" value="Unassembled WGS sequence"/>
</dbReference>
<proteinExistence type="predicted"/>
<dbReference type="EMBL" id="CAJVQB010029380">
    <property type="protein sequence ID" value="CAG8813976.1"/>
    <property type="molecule type" value="Genomic_DNA"/>
</dbReference>